<protein>
    <submittedName>
        <fullName evidence="2">Lipopolysaccharide biosynthesis protein</fullName>
    </submittedName>
</protein>
<dbReference type="CDD" id="cd04183">
    <property type="entry name" value="GT2_BcE_like"/>
    <property type="match status" value="1"/>
</dbReference>
<sequence>MIHCSQCRFVNFKITHSKGIFMLQIIVPMAGAGSRFAVAGYTDPKPLIPVHGVPMIKVVIDNLTPDCPHRFIFICQADQVATYSLKEKLNAWAPGCDIVELGGLTGGAACSVYAARHLLDYSQQVMIANSDQYVDVDINAYLQAMNESDAAGLIMTMKASDPKWSFVGFSAEGLITRVVEKEVISDEATVGIYNFRNAGQLISAIETMVMKDLRVNGEFYVAPAYNEIIGRGAKVIHYSIGAEGHGMYGLGIPADLNQFLSLPLSRQAASGRQA</sequence>
<evidence type="ECO:0000313" key="2">
    <source>
        <dbReference type="EMBL" id="RML78028.1"/>
    </source>
</evidence>
<name>A0AAX1VRP8_PSEAJ</name>
<dbReference type="EMBL" id="RBNX01000186">
    <property type="protein sequence ID" value="RML78028.1"/>
    <property type="molecule type" value="Genomic_DNA"/>
</dbReference>
<dbReference type="InterPro" id="IPR016873">
    <property type="entry name" value="Caps_polysacc_synth_BcbE_prd"/>
</dbReference>
<dbReference type="InterPro" id="IPR050486">
    <property type="entry name" value="Mannose-1P_guanyltransferase"/>
</dbReference>
<dbReference type="InterPro" id="IPR005835">
    <property type="entry name" value="NTP_transferase_dom"/>
</dbReference>
<gene>
    <name evidence="2" type="ORF">ALQ89_03400</name>
</gene>
<evidence type="ECO:0000259" key="1">
    <source>
        <dbReference type="Pfam" id="PF00483"/>
    </source>
</evidence>
<dbReference type="InterPro" id="IPR029044">
    <property type="entry name" value="Nucleotide-diphossugar_trans"/>
</dbReference>
<feature type="domain" description="Nucleotidyl transferase" evidence="1">
    <location>
        <begin position="30"/>
        <end position="197"/>
    </location>
</feature>
<evidence type="ECO:0000313" key="3">
    <source>
        <dbReference type="Proteomes" id="UP000280350"/>
    </source>
</evidence>
<dbReference type="Pfam" id="PF00483">
    <property type="entry name" value="NTP_transferase"/>
    <property type="match status" value="1"/>
</dbReference>
<dbReference type="Proteomes" id="UP000280350">
    <property type="component" value="Unassembled WGS sequence"/>
</dbReference>
<dbReference type="Gene3D" id="3.90.550.10">
    <property type="entry name" value="Spore Coat Polysaccharide Biosynthesis Protein SpsA, Chain A"/>
    <property type="match status" value="1"/>
</dbReference>
<organism evidence="2 3">
    <name type="scientific">Pseudomonas amygdali pv. tabaci</name>
    <name type="common">Pseudomonas syringae pv. tabaci</name>
    <dbReference type="NCBI Taxonomy" id="322"/>
    <lineage>
        <taxon>Bacteria</taxon>
        <taxon>Pseudomonadati</taxon>
        <taxon>Pseudomonadota</taxon>
        <taxon>Gammaproteobacteria</taxon>
        <taxon>Pseudomonadales</taxon>
        <taxon>Pseudomonadaceae</taxon>
        <taxon>Pseudomonas</taxon>
        <taxon>Pseudomonas amygdali</taxon>
    </lineage>
</organism>
<dbReference type="SUPFAM" id="SSF53448">
    <property type="entry name" value="Nucleotide-diphospho-sugar transferases"/>
    <property type="match status" value="1"/>
</dbReference>
<dbReference type="PIRSF" id="PIRSF028162">
    <property type="entry name" value="BcbE_prd"/>
    <property type="match status" value="1"/>
</dbReference>
<dbReference type="PANTHER" id="PTHR22572">
    <property type="entry name" value="SUGAR-1-PHOSPHATE GUANYL TRANSFERASE"/>
    <property type="match status" value="1"/>
</dbReference>
<proteinExistence type="predicted"/>
<reference evidence="2 3" key="1">
    <citation type="submission" date="2018-08" db="EMBL/GenBank/DDBJ databases">
        <title>Recombination of ecologically and evolutionarily significant loci maintains genetic cohesion in the Pseudomonas syringae species complex.</title>
        <authorList>
            <person name="Dillon M."/>
            <person name="Thakur S."/>
            <person name="Almeida R.N.D."/>
            <person name="Weir B.S."/>
            <person name="Guttman D.S."/>
        </authorList>
    </citation>
    <scope>NUCLEOTIDE SEQUENCE [LARGE SCALE GENOMIC DNA]</scope>
    <source>
        <strain evidence="2 3">ICMP 2851</strain>
    </source>
</reference>
<accession>A0AAX1VRP8</accession>
<dbReference type="AlphaFoldDB" id="A0AAX1VRP8"/>
<comment type="caution">
    <text evidence="2">The sequence shown here is derived from an EMBL/GenBank/DDBJ whole genome shotgun (WGS) entry which is preliminary data.</text>
</comment>